<evidence type="ECO:0000256" key="4">
    <source>
        <dbReference type="ARBA" id="ARBA00022982"/>
    </source>
</evidence>
<gene>
    <name evidence="9" type="ORF">ACFQJ7_14925</name>
</gene>
<dbReference type="Pfam" id="PF13462">
    <property type="entry name" value="Thioredoxin_4"/>
    <property type="match status" value="1"/>
</dbReference>
<proteinExistence type="inferred from homology"/>
<keyword evidence="4" id="KW-0249">Electron transport</keyword>
<evidence type="ECO:0000256" key="3">
    <source>
        <dbReference type="ARBA" id="ARBA00022729"/>
    </source>
</evidence>
<dbReference type="RefSeq" id="WP_267636562.1">
    <property type="nucleotide sequence ID" value="NZ_JAODIY010000005.1"/>
</dbReference>
<dbReference type="AlphaFoldDB" id="A0ABD5XDZ6"/>
<dbReference type="EMBL" id="JBHSZQ010000049">
    <property type="protein sequence ID" value="MFC7127293.1"/>
    <property type="molecule type" value="Genomic_DNA"/>
</dbReference>
<dbReference type="GO" id="GO:0016491">
    <property type="term" value="F:oxidoreductase activity"/>
    <property type="evidence" value="ECO:0007669"/>
    <property type="project" value="UniProtKB-KW"/>
</dbReference>
<dbReference type="PANTHER" id="PTHR13887">
    <property type="entry name" value="GLUTATHIONE S-TRANSFERASE KAPPA"/>
    <property type="match status" value="1"/>
</dbReference>
<evidence type="ECO:0000259" key="8">
    <source>
        <dbReference type="Pfam" id="PF13462"/>
    </source>
</evidence>
<accession>A0ABD5XDZ6</accession>
<dbReference type="PANTHER" id="PTHR13887:SF14">
    <property type="entry name" value="DISULFIDE BOND FORMATION PROTEIN D"/>
    <property type="match status" value="1"/>
</dbReference>
<feature type="domain" description="Thioredoxin-like fold" evidence="8">
    <location>
        <begin position="38"/>
        <end position="192"/>
    </location>
</feature>
<keyword evidence="4" id="KW-0813">Transport</keyword>
<evidence type="ECO:0000256" key="6">
    <source>
        <dbReference type="ARBA" id="ARBA00023157"/>
    </source>
</evidence>
<dbReference type="SUPFAM" id="SSF52833">
    <property type="entry name" value="Thioredoxin-like"/>
    <property type="match status" value="1"/>
</dbReference>
<organism evidence="9 10">
    <name type="scientific">Halovenus rubra</name>
    <dbReference type="NCBI Taxonomy" id="869890"/>
    <lineage>
        <taxon>Archaea</taxon>
        <taxon>Methanobacteriati</taxon>
        <taxon>Methanobacteriota</taxon>
        <taxon>Stenosarchaea group</taxon>
        <taxon>Halobacteria</taxon>
        <taxon>Halobacteriales</taxon>
        <taxon>Haloarculaceae</taxon>
        <taxon>Halovenus</taxon>
    </lineage>
</organism>
<evidence type="ECO:0000313" key="10">
    <source>
        <dbReference type="Proteomes" id="UP001596414"/>
    </source>
</evidence>
<evidence type="ECO:0000313" key="9">
    <source>
        <dbReference type="EMBL" id="MFC7127293.1"/>
    </source>
</evidence>
<dbReference type="InterPro" id="IPR012336">
    <property type="entry name" value="Thioredoxin-like_fold"/>
</dbReference>
<sequence>MTPTSRRRYLAAAGSGLAAALAGCIGGGSSDISSLSTDDRPARGNEDAPVRMAVFSDFSCPHCARFERQVRPQIFEQYVVPGDVLYFHVDFPIPVNETWSPAVASAARAVFDEAGNDAFWSFFTAMFDRQGQYSYDVIEMVADEAGGVGAAAREAAQEESYSDEVESDRSMGEDWGVRATPAPIVADKSVPVEGPPDEIFKNIADAIESQL</sequence>
<dbReference type="Gene3D" id="3.40.30.10">
    <property type="entry name" value="Glutaredoxin"/>
    <property type="match status" value="1"/>
</dbReference>
<evidence type="ECO:0000256" key="2">
    <source>
        <dbReference type="ARBA" id="ARBA00007787"/>
    </source>
</evidence>
<reference evidence="9 10" key="1">
    <citation type="journal article" date="2014" name="Int. J. Syst. Evol. Microbiol.">
        <title>Complete genome sequence of Corynebacterium casei LMG S-19264T (=DSM 44701T), isolated from a smear-ripened cheese.</title>
        <authorList>
            <consortium name="US DOE Joint Genome Institute (JGI-PGF)"/>
            <person name="Walter F."/>
            <person name="Albersmeier A."/>
            <person name="Kalinowski J."/>
            <person name="Ruckert C."/>
        </authorList>
    </citation>
    <scope>NUCLEOTIDE SEQUENCE [LARGE SCALE GENOMIC DNA]</scope>
    <source>
        <strain evidence="9 10">CGMCC 4.7215</strain>
    </source>
</reference>
<dbReference type="PROSITE" id="PS51257">
    <property type="entry name" value="PROKAR_LIPOPROTEIN"/>
    <property type="match status" value="1"/>
</dbReference>
<comment type="caution">
    <text evidence="9">The sequence shown here is derived from an EMBL/GenBank/DDBJ whole genome shotgun (WGS) entry which is preliminary data.</text>
</comment>
<evidence type="ECO:0000256" key="7">
    <source>
        <dbReference type="ARBA" id="ARBA00023284"/>
    </source>
</evidence>
<keyword evidence="3" id="KW-0732">Signal</keyword>
<dbReference type="Proteomes" id="UP001596414">
    <property type="component" value="Unassembled WGS sequence"/>
</dbReference>
<evidence type="ECO:0000256" key="5">
    <source>
        <dbReference type="ARBA" id="ARBA00023002"/>
    </source>
</evidence>
<name>A0ABD5XDZ6_9EURY</name>
<keyword evidence="5" id="KW-0560">Oxidoreductase</keyword>
<comment type="similarity">
    <text evidence="2">Belongs to the glutaredoxin family.</text>
</comment>
<keyword evidence="7" id="KW-0676">Redox-active center</keyword>
<dbReference type="InterPro" id="IPR036249">
    <property type="entry name" value="Thioredoxin-like_sf"/>
</dbReference>
<protein>
    <submittedName>
        <fullName evidence="9">DsbA family protein</fullName>
    </submittedName>
</protein>
<evidence type="ECO:0000256" key="1">
    <source>
        <dbReference type="ARBA" id="ARBA00005791"/>
    </source>
</evidence>
<keyword evidence="6" id="KW-1015">Disulfide bond</keyword>
<comment type="similarity">
    <text evidence="1">Belongs to the thioredoxin family. DsbA subfamily.</text>
</comment>